<dbReference type="InterPro" id="IPR011990">
    <property type="entry name" value="TPR-like_helical_dom_sf"/>
</dbReference>
<organism evidence="2 3">
    <name type="scientific">Marinirhabdus gelatinilytica</name>
    <dbReference type="NCBI Taxonomy" id="1703343"/>
    <lineage>
        <taxon>Bacteria</taxon>
        <taxon>Pseudomonadati</taxon>
        <taxon>Bacteroidota</taxon>
        <taxon>Flavobacteriia</taxon>
        <taxon>Flavobacteriales</taxon>
        <taxon>Flavobacteriaceae</taxon>
    </lineage>
</organism>
<dbReference type="InterPro" id="IPR011652">
    <property type="entry name" value="MORN_2"/>
</dbReference>
<keyword evidence="3" id="KW-1185">Reference proteome</keyword>
<dbReference type="InterPro" id="IPR019734">
    <property type="entry name" value="TPR_rpt"/>
</dbReference>
<name>A0A370QJX5_9FLAO</name>
<dbReference type="OrthoDB" id="7342920at2"/>
<gene>
    <name evidence="2" type="ORF">C8D94_101543</name>
</gene>
<sequence length="1089" mass="125221">MPKIFLLGAALLFASTLYSQEKITYTPYQDLLEEIKTSLQKDDFKGVLLSLDKVNKNDSTYCGALSTKSYYHLQLKNYEDVIKIANQGIELGCHDVQEIFHINKLAALVDSENYTEALEAAKNSLEIYPMNSLLWYNKAYALEELGRKKEAVSAYMESMARNPFDPAPHLRIGNLYYKQDKKAQALMALNMFLILQPNLQETFPILKQLNSIAATPISETEEEQVLTEEDSKFKEIDLILNQRVALSKGYDAGNRIDIAVIKQNHALFTKLKDMKEGDGFWSTKYVPLYKWVMENDLFDDFSYTLAYSAENESLQRIVSRKSDEVEAFLGAFSTKWLELLGNNNGKYYEYEGEIVRAMGEVEDEAPVGEWVFYEDNGQPLLKGAFTKKGERNGKWVWNYTNGKVKEEATYNKDKKEGEYKMYYPNGKVSLEAFYKNDELHGPYRSYTNKGALTHEIQYKNGKIDGDYRSYFSVGKPVIEYSTTYKNGEVAGDLLEYHLNGEVYLKSTFSNGKRNGAETQYFSNGNIAGEAHYKNNELHGKYSTNFKNGQTQDEGTYKEGKRDGLWKTYYIDGTLESESLYDDGEIEGISKFYNTKGSLHIEYEYRRGNIIAYKFYDDEGKLIKEDKRRGGKFNYESYTPYGVKIIEGLYDVDGGKSGLWTYYNDYGVLASKITYKQNTLDGPYTTYHENGQIEVESSYKNDKLDGYYAAYYPSGQLQAQGWYVDGLEQGEWGYYYPNGELSLRPYYHNGKNHGEQISYGVDGTKESITHFEYGDIIAEVLLDENGKPYQEVDYVNNKDTYTITYNFPNGKPRNVYNYKNGYKHGAYVGKNFDGTTTSQGNFLQGFQNGTWKFYFDDGALQTTSNYDTDLLDGSYKRFFETGELSVKANYVAGKLNGPYESYYESGTLDTKDFDVMGETHGRKESYSPEGKLQIIRYYDHGRIIGYSYLDENGNEKPTIPIENGTAKVISYYDNGVRSREFEYIKGNLVGSYKTYHYNGKPEYDANYKDGEFHGQETKYFMDGTQKQIRNYKDGLLHGVQKRFFKDGKVKEEITYVYDVRNGIANYYNEQGSLIKKDTYRNGIVINSEKI</sequence>
<dbReference type="SUPFAM" id="SSF48452">
    <property type="entry name" value="TPR-like"/>
    <property type="match status" value="1"/>
</dbReference>
<dbReference type="SMART" id="SM00028">
    <property type="entry name" value="TPR"/>
    <property type="match status" value="3"/>
</dbReference>
<feature type="signal peptide" evidence="1">
    <location>
        <begin position="1"/>
        <end position="19"/>
    </location>
</feature>
<dbReference type="EMBL" id="QRAO01000001">
    <property type="protein sequence ID" value="RDK88667.1"/>
    <property type="molecule type" value="Genomic_DNA"/>
</dbReference>
<keyword evidence="1" id="KW-0732">Signal</keyword>
<dbReference type="Gene3D" id="2.20.110.10">
    <property type="entry name" value="Histone H3 K4-specific methyltransferase SET7/9 N-terminal domain"/>
    <property type="match status" value="5"/>
</dbReference>
<dbReference type="SUPFAM" id="SSF82185">
    <property type="entry name" value="Histone H3 K4-specific methyltransferase SET7/9 N-terminal domain"/>
    <property type="match status" value="5"/>
</dbReference>
<dbReference type="RefSeq" id="WP_115122348.1">
    <property type="nucleotide sequence ID" value="NZ_QRAO01000001.1"/>
</dbReference>
<proteinExistence type="predicted"/>
<protein>
    <submittedName>
        <fullName evidence="2">Antitoxin component YwqK of YwqJK toxin-antitoxin module</fullName>
    </submittedName>
</protein>
<evidence type="ECO:0000313" key="2">
    <source>
        <dbReference type="EMBL" id="RDK88667.1"/>
    </source>
</evidence>
<dbReference type="Gene3D" id="1.25.40.10">
    <property type="entry name" value="Tetratricopeptide repeat domain"/>
    <property type="match status" value="1"/>
</dbReference>
<evidence type="ECO:0000313" key="3">
    <source>
        <dbReference type="Proteomes" id="UP000255317"/>
    </source>
</evidence>
<feature type="chain" id="PRO_5016794084" evidence="1">
    <location>
        <begin position="20"/>
        <end position="1089"/>
    </location>
</feature>
<evidence type="ECO:0000256" key="1">
    <source>
        <dbReference type="SAM" id="SignalP"/>
    </source>
</evidence>
<dbReference type="PANTHER" id="PTHR33706:SF1">
    <property type="entry name" value="TPR REPEAT PROTEIN"/>
    <property type="match status" value="1"/>
</dbReference>
<comment type="caution">
    <text evidence="2">The sequence shown here is derived from an EMBL/GenBank/DDBJ whole genome shotgun (WGS) entry which is preliminary data.</text>
</comment>
<reference evidence="2 3" key="1">
    <citation type="submission" date="2018-07" db="EMBL/GenBank/DDBJ databases">
        <title>Genomic Encyclopedia of Type Strains, Phase IV (KMG-IV): sequencing the most valuable type-strain genomes for metagenomic binning, comparative biology and taxonomic classification.</title>
        <authorList>
            <person name="Goeker M."/>
        </authorList>
    </citation>
    <scope>NUCLEOTIDE SEQUENCE [LARGE SCALE GENOMIC DNA]</scope>
    <source>
        <strain evidence="2 3">DSM 101478</strain>
    </source>
</reference>
<dbReference type="PANTHER" id="PTHR33706">
    <property type="entry name" value="MORN VARIANT REPEAT PROTEIN"/>
    <property type="match status" value="1"/>
</dbReference>
<dbReference type="Proteomes" id="UP000255317">
    <property type="component" value="Unassembled WGS sequence"/>
</dbReference>
<dbReference type="AlphaFoldDB" id="A0A370QJX5"/>
<dbReference type="Pfam" id="PF07661">
    <property type="entry name" value="MORN_2"/>
    <property type="match status" value="9"/>
</dbReference>
<dbReference type="Gene3D" id="3.90.930.1">
    <property type="match status" value="3"/>
</dbReference>
<accession>A0A370QJX5</accession>